<dbReference type="Proteomes" id="UP000183832">
    <property type="component" value="Unassembled WGS sequence"/>
</dbReference>
<dbReference type="SUPFAM" id="SSF48452">
    <property type="entry name" value="TPR-like"/>
    <property type="match status" value="1"/>
</dbReference>
<keyword evidence="1" id="KW-0479">Metal-binding</keyword>
<dbReference type="Gene3D" id="1.10.220.160">
    <property type="match status" value="1"/>
</dbReference>
<evidence type="ECO:0000313" key="8">
    <source>
        <dbReference type="Proteomes" id="UP000183832"/>
    </source>
</evidence>
<dbReference type="GO" id="GO:0008170">
    <property type="term" value="F:N-methyltransferase activity"/>
    <property type="evidence" value="ECO:0007669"/>
    <property type="project" value="UniProtKB-ARBA"/>
</dbReference>
<organism evidence="7 8">
    <name type="scientific">Clunio marinus</name>
    <dbReference type="NCBI Taxonomy" id="568069"/>
    <lineage>
        <taxon>Eukaryota</taxon>
        <taxon>Metazoa</taxon>
        <taxon>Ecdysozoa</taxon>
        <taxon>Arthropoda</taxon>
        <taxon>Hexapoda</taxon>
        <taxon>Insecta</taxon>
        <taxon>Pterygota</taxon>
        <taxon>Neoptera</taxon>
        <taxon>Endopterygota</taxon>
        <taxon>Diptera</taxon>
        <taxon>Nematocera</taxon>
        <taxon>Chironomoidea</taxon>
        <taxon>Chironomidae</taxon>
        <taxon>Clunio</taxon>
    </lineage>
</organism>
<dbReference type="EMBL" id="CVRI01000066">
    <property type="protein sequence ID" value="CRL05942.1"/>
    <property type="molecule type" value="Genomic_DNA"/>
</dbReference>
<dbReference type="OrthoDB" id="5945798at2759"/>
<feature type="domain" description="SET" evidence="5">
    <location>
        <begin position="126"/>
        <end position="414"/>
    </location>
</feature>
<proteinExistence type="predicted"/>
<dbReference type="GO" id="GO:0008276">
    <property type="term" value="F:protein methyltransferase activity"/>
    <property type="evidence" value="ECO:0007669"/>
    <property type="project" value="UniProtKB-ARBA"/>
</dbReference>
<dbReference type="SUPFAM" id="SSF144232">
    <property type="entry name" value="HIT/MYND zinc finger-like"/>
    <property type="match status" value="1"/>
</dbReference>
<dbReference type="PANTHER" id="PTHR47111:SF1">
    <property type="entry name" value="SET AND MYND DOMAIN-CONTAINING PROTEIN 4"/>
    <property type="match status" value="1"/>
</dbReference>
<name>A0A1J1J390_9DIPT</name>
<dbReference type="PROSITE" id="PS50865">
    <property type="entry name" value="ZF_MYND_2"/>
    <property type="match status" value="1"/>
</dbReference>
<evidence type="ECO:0000259" key="6">
    <source>
        <dbReference type="PROSITE" id="PS50865"/>
    </source>
</evidence>
<dbReference type="AlphaFoldDB" id="A0A1J1J390"/>
<evidence type="ECO:0000256" key="2">
    <source>
        <dbReference type="ARBA" id="ARBA00022771"/>
    </source>
</evidence>
<evidence type="ECO:0000256" key="1">
    <source>
        <dbReference type="ARBA" id="ARBA00022723"/>
    </source>
</evidence>
<evidence type="ECO:0000259" key="5">
    <source>
        <dbReference type="PROSITE" id="PS50280"/>
    </source>
</evidence>
<evidence type="ECO:0000256" key="3">
    <source>
        <dbReference type="ARBA" id="ARBA00022833"/>
    </source>
</evidence>
<dbReference type="InterPro" id="IPR002893">
    <property type="entry name" value="Znf_MYND"/>
</dbReference>
<dbReference type="GO" id="GO:0008757">
    <property type="term" value="F:S-adenosylmethionine-dependent methyltransferase activity"/>
    <property type="evidence" value="ECO:0007669"/>
    <property type="project" value="UniProtKB-ARBA"/>
</dbReference>
<reference evidence="7 8" key="1">
    <citation type="submission" date="2015-04" db="EMBL/GenBank/DDBJ databases">
        <authorList>
            <person name="Syromyatnikov M.Y."/>
            <person name="Popov V.N."/>
        </authorList>
    </citation>
    <scope>NUCLEOTIDE SEQUENCE [LARGE SCALE GENOMIC DNA]</scope>
</reference>
<sequence length="523" mass="60408">MKSDVKSQQLRTEANRLYVHQKFYDALLKYNESLCAAESESENMGLAFANRSAVYFEMKLYDKCLSNIELAKKNCYPEKNLEILKKRENKCLQLLKQNDDANQCEDFLSSFELSYPGNDELPFIANCLEMEVDSKYGRYIVTKRHLKVGDIVAIDEPTFKVIKADSRYSTCYDSNVFQRCGGCMKENLLGLIPCTSCCRTMYCSIDCMKSSHKRHHKYECEIVDELLTSGIMHIVVRMLLEGLSLFDGDIHEMEKFLTQHTEPMTIFNLNSKSWKSVEGRRKMFLAALSLPSCVSDEKVDLENYENIFMKTKKLKGLWNSNESFIRKILVKLVHVGTHYVHGIGGWSLNQKFNEEEPKNPSFYQQLNGNGLYLFCSLLNHSCAPNIKRLNVDDKVVVIVSRPIEKGEQLFDSYRPNFNNQAKTIRQEALMKDYGFVCDCEACYNDWPLNHNLNVFSEELLEFAWGLHEELPFMTVADAKKMLYKCYDAIAQHHEHFPSAELIVLQECVSNCLILITKPSLQFP</sequence>
<evidence type="ECO:0000313" key="7">
    <source>
        <dbReference type="EMBL" id="CRL05942.1"/>
    </source>
</evidence>
<dbReference type="Pfam" id="PF00856">
    <property type="entry name" value="SET"/>
    <property type="match status" value="1"/>
</dbReference>
<dbReference type="GO" id="GO:0008270">
    <property type="term" value="F:zinc ion binding"/>
    <property type="evidence" value="ECO:0007669"/>
    <property type="project" value="UniProtKB-KW"/>
</dbReference>
<dbReference type="InterPro" id="IPR011990">
    <property type="entry name" value="TPR-like_helical_dom_sf"/>
</dbReference>
<feature type="domain" description="MYND-type" evidence="6">
    <location>
        <begin position="180"/>
        <end position="220"/>
    </location>
</feature>
<dbReference type="PROSITE" id="PS01360">
    <property type="entry name" value="ZF_MYND_1"/>
    <property type="match status" value="1"/>
</dbReference>
<dbReference type="STRING" id="568069.A0A1J1J390"/>
<dbReference type="PANTHER" id="PTHR47111">
    <property type="entry name" value="BCDNA.LD29892"/>
    <property type="match status" value="1"/>
</dbReference>
<dbReference type="InterPro" id="IPR046341">
    <property type="entry name" value="SET_dom_sf"/>
</dbReference>
<protein>
    <submittedName>
        <fullName evidence="7">CLUMA_CG019001, isoform A</fullName>
    </submittedName>
</protein>
<dbReference type="InterPro" id="IPR001214">
    <property type="entry name" value="SET_dom"/>
</dbReference>
<dbReference type="PROSITE" id="PS50280">
    <property type="entry name" value="SET"/>
    <property type="match status" value="1"/>
</dbReference>
<evidence type="ECO:0000256" key="4">
    <source>
        <dbReference type="PROSITE-ProRule" id="PRU00134"/>
    </source>
</evidence>
<keyword evidence="8" id="KW-1185">Reference proteome</keyword>
<dbReference type="Gene3D" id="2.170.270.10">
    <property type="entry name" value="SET domain"/>
    <property type="match status" value="1"/>
</dbReference>
<gene>
    <name evidence="7" type="ORF">CLUMA_CG019001</name>
</gene>
<dbReference type="Gene3D" id="6.10.140.2220">
    <property type="match status" value="1"/>
</dbReference>
<keyword evidence="3" id="KW-0862">Zinc</keyword>
<accession>A0A1J1J390</accession>
<dbReference type="SUPFAM" id="SSF82199">
    <property type="entry name" value="SET domain"/>
    <property type="match status" value="1"/>
</dbReference>
<keyword evidence="2 4" id="KW-0863">Zinc-finger</keyword>
<dbReference type="Gene3D" id="1.25.40.10">
    <property type="entry name" value="Tetratricopeptide repeat domain"/>
    <property type="match status" value="1"/>
</dbReference>